<sequence>MMPFYTPTPIAYSTTPIYCICPIAASWYPAVSVTASRIPATSHKLEVLRMLSREMLDWIWQHGWPGLLLVLAGIVVTALHAWLVKTDPVIFMRWLLNIRKQRLEKMLSLDYLEPNTRDLIALELKQHCHAKLTGIIEPRLQDAVILMSTRYHLRARYLRPWRSLLKECEGRIEFDTKWYRREWWFFTRINLPLATVTLTLMVYLFAQTFGWHALPLIMIANITVWWFPWLMLTSVPSPRLTAEMQGIFS</sequence>
<keyword evidence="1" id="KW-0472">Membrane</keyword>
<dbReference type="EMBL" id="DQ180962">
    <property type="protein sequence ID" value="ACY01300.1"/>
    <property type="molecule type" value="Genomic_DNA"/>
</dbReference>
<keyword evidence="1" id="KW-0812">Transmembrane</keyword>
<reference evidence="2" key="3">
    <citation type="journal article" date="2008" name="Mol. Cells">
        <title>Genetic organization of the hrp genes cluster in Erwinia pyrifoliae and characterization of HR active domains in HrpNEp protein by mutational analysis.</title>
        <authorList>
            <person name="Shrestha R."/>
            <person name="Park D.H."/>
            <person name="Cho J.M."/>
            <person name="Cho S."/>
            <person name="Wilson C."/>
            <person name="Hwang I."/>
            <person name="Hur J.H."/>
            <person name="Lim C.K."/>
        </authorList>
    </citation>
    <scope>NUCLEOTIDE SEQUENCE</scope>
    <source>
        <strain evidence="2">WT3</strain>
    </source>
</reference>
<feature type="transmembrane region" description="Helical" evidence="1">
    <location>
        <begin position="212"/>
        <end position="232"/>
    </location>
</feature>
<keyword evidence="1" id="KW-1133">Transmembrane helix</keyword>
<evidence type="ECO:0000313" key="2">
    <source>
        <dbReference type="EMBL" id="ACY01300.1"/>
    </source>
</evidence>
<organism evidence="2">
    <name type="scientific">Erwinia pyrifoliae</name>
    <dbReference type="NCBI Taxonomy" id="79967"/>
    <lineage>
        <taxon>Bacteria</taxon>
        <taxon>Pseudomonadati</taxon>
        <taxon>Pseudomonadota</taxon>
        <taxon>Gammaproteobacteria</taxon>
        <taxon>Enterobacterales</taxon>
        <taxon>Erwiniaceae</taxon>
        <taxon>Erwinia</taxon>
    </lineage>
</organism>
<dbReference type="AlphaFoldDB" id="D0UIZ1"/>
<protein>
    <submittedName>
        <fullName evidence="2">Uncharacterized protein</fullName>
    </submittedName>
</protein>
<reference evidence="2" key="1">
    <citation type="journal article" date="2005" name="J. Gen. Plant Pathol.">
        <title>Identification of dspEF, hrpW, and hrpN loci and characterization of the hrpNEp gene in Erwinia pyrifoliae.</title>
        <authorList>
            <person name="Shrestha R."/>
            <person name="Tsuchiya K."/>
            <person name="Baek S.J."/>
            <person name="Bae H.N."/>
            <person name="Hwang I."/>
            <person name="Hur J.H."/>
            <person name="Lim C.K."/>
        </authorList>
    </citation>
    <scope>NUCLEOTIDE SEQUENCE</scope>
    <source>
        <strain evidence="2">WT3</strain>
    </source>
</reference>
<evidence type="ECO:0000256" key="1">
    <source>
        <dbReference type="SAM" id="Phobius"/>
    </source>
</evidence>
<reference evidence="2" key="2">
    <citation type="submission" date="2005-09" db="EMBL/GenBank/DDBJ databases">
        <title>Insights into the pathogenicity island of Erwinia pyrifoliae WT3 and Japanese Erwinia Ejp617, and its relatedness with PAI of Erwinia amylovora.</title>
        <authorList>
            <person name="Thapa S.P."/>
            <person name="Cho S."/>
            <person name="Hur J.H."/>
            <person name="Lim C.K."/>
        </authorList>
    </citation>
    <scope>NUCLEOTIDE SEQUENCE</scope>
    <source>
        <strain evidence="2">WT3</strain>
    </source>
</reference>
<proteinExistence type="predicted"/>
<name>D0UIZ1_ERWPY</name>
<accession>D0UIZ1</accession>
<feature type="transmembrane region" description="Helical" evidence="1">
    <location>
        <begin position="64"/>
        <end position="84"/>
    </location>
</feature>
<reference evidence="2" key="4">
    <citation type="submission" date="2009-11" db="EMBL/GenBank/DDBJ databases">
        <authorList>
            <person name="Thapa S.P."/>
            <person name="Park D.H."/>
            <person name="Cho S.Y."/>
            <person name="Hur J.H."/>
            <person name="Lim C.K."/>
        </authorList>
    </citation>
    <scope>NUCLEOTIDE SEQUENCE</scope>
    <source>
        <strain evidence="2">WT3</strain>
    </source>
</reference>
<feature type="transmembrane region" description="Helical" evidence="1">
    <location>
        <begin position="185"/>
        <end position="206"/>
    </location>
</feature>